<dbReference type="InterPro" id="IPR035906">
    <property type="entry name" value="MetI-like_sf"/>
</dbReference>
<accession>Q3ADZ6</accession>
<keyword evidence="5 8" id="KW-0812">Transmembrane</keyword>
<feature type="transmembrane region" description="Helical" evidence="8">
    <location>
        <begin position="12"/>
        <end position="32"/>
    </location>
</feature>
<evidence type="ECO:0000256" key="1">
    <source>
        <dbReference type="ARBA" id="ARBA00004651"/>
    </source>
</evidence>
<evidence type="ECO:0000313" key="11">
    <source>
        <dbReference type="EMBL" id="ABB15073.1"/>
    </source>
</evidence>
<dbReference type="Gene3D" id="1.10.3720.10">
    <property type="entry name" value="MetI-like"/>
    <property type="match status" value="1"/>
</dbReference>
<keyword evidence="12" id="KW-1185">Reference proteome</keyword>
<evidence type="ECO:0000256" key="2">
    <source>
        <dbReference type="ARBA" id="ARBA00007069"/>
    </source>
</evidence>
<dbReference type="InParanoid" id="Q3ADZ6"/>
<evidence type="ECO:0000256" key="7">
    <source>
        <dbReference type="ARBA" id="ARBA00023136"/>
    </source>
</evidence>
<keyword evidence="9" id="KW-0592">Phosphate transport</keyword>
<keyword evidence="7 8" id="KW-0472">Membrane</keyword>
<dbReference type="PROSITE" id="PS50928">
    <property type="entry name" value="ABC_TM1"/>
    <property type="match status" value="1"/>
</dbReference>
<dbReference type="InterPro" id="IPR000515">
    <property type="entry name" value="MetI-like"/>
</dbReference>
<evidence type="ECO:0000259" key="10">
    <source>
        <dbReference type="PROSITE" id="PS50928"/>
    </source>
</evidence>
<dbReference type="SUPFAM" id="SSF161098">
    <property type="entry name" value="MetI-like"/>
    <property type="match status" value="1"/>
</dbReference>
<name>Q3ADZ6_CARHZ</name>
<dbReference type="CDD" id="cd06261">
    <property type="entry name" value="TM_PBP2"/>
    <property type="match status" value="1"/>
</dbReference>
<organism evidence="11 12">
    <name type="scientific">Carboxydothermus hydrogenoformans (strain ATCC BAA-161 / DSM 6008 / Z-2901)</name>
    <dbReference type="NCBI Taxonomy" id="246194"/>
    <lineage>
        <taxon>Bacteria</taxon>
        <taxon>Bacillati</taxon>
        <taxon>Bacillota</taxon>
        <taxon>Clostridia</taxon>
        <taxon>Thermoanaerobacterales</taxon>
        <taxon>Thermoanaerobacteraceae</taxon>
        <taxon>Carboxydothermus</taxon>
    </lineage>
</organism>
<evidence type="ECO:0000256" key="9">
    <source>
        <dbReference type="RuleBase" id="RU363054"/>
    </source>
</evidence>
<sequence length="289" mass="31117">MLRKKQELLIQYIFFLTAMVVCFTIAAIVVFVGKQGLKTFLAVSPLEFFGSTKWAPDQNQFGALTFISSSFFVTLLALLLGGPLGIAGAMFSAKIVPSWLTGYLRTVVDLLAGIPSVVYGWVGLTIIVPAIRQISPNQNGFGLLAAGIILAIMILPTVLSLAEDALRSVPRSLEEASYALGATRWQTIWHVLLPAAAPGIITGLVLGMARAIGETMAVQMVIGNTPLFPRSLFQPTATLTSEIVMEMGNTAFNSTWNNALFLMAFVLLLIALGLILLVRKFTASKEEGH</sequence>
<comment type="similarity">
    <text evidence="2 9">Belongs to the binding-protein-dependent transport system permease family. CysTW subfamily.</text>
</comment>
<feature type="transmembrane region" description="Helical" evidence="8">
    <location>
        <begin position="143"/>
        <end position="162"/>
    </location>
</feature>
<comment type="function">
    <text evidence="9">Part of the binding-protein-dependent transport system for phosphate; probably responsible for the translocation of the substrate across the membrane.</text>
</comment>
<dbReference type="NCBIfam" id="TIGR02138">
    <property type="entry name" value="phosphate_pstC"/>
    <property type="match status" value="1"/>
</dbReference>
<dbReference type="Pfam" id="PF00528">
    <property type="entry name" value="BPD_transp_1"/>
    <property type="match status" value="1"/>
</dbReference>
<dbReference type="GO" id="GO:0005886">
    <property type="term" value="C:plasma membrane"/>
    <property type="evidence" value="ECO:0007669"/>
    <property type="project" value="UniProtKB-SubCell"/>
</dbReference>
<feature type="transmembrane region" description="Helical" evidence="8">
    <location>
        <begin position="61"/>
        <end position="86"/>
    </location>
</feature>
<proteinExistence type="inferred from homology"/>
<dbReference type="InterPro" id="IPR011864">
    <property type="entry name" value="Phosphate_PstC"/>
</dbReference>
<evidence type="ECO:0000256" key="5">
    <source>
        <dbReference type="ARBA" id="ARBA00022692"/>
    </source>
</evidence>
<evidence type="ECO:0000256" key="3">
    <source>
        <dbReference type="ARBA" id="ARBA00022448"/>
    </source>
</evidence>
<evidence type="ECO:0000313" key="12">
    <source>
        <dbReference type="Proteomes" id="UP000002706"/>
    </source>
</evidence>
<evidence type="ECO:0000256" key="4">
    <source>
        <dbReference type="ARBA" id="ARBA00022475"/>
    </source>
</evidence>
<dbReference type="HOGENOM" id="CLU_033621_1_0_9"/>
<dbReference type="STRING" id="246194.CHY_0784"/>
<dbReference type="InterPro" id="IPR051124">
    <property type="entry name" value="Phosphate_Transport_Permease"/>
</dbReference>
<feature type="transmembrane region" description="Helical" evidence="8">
    <location>
        <begin position="259"/>
        <end position="278"/>
    </location>
</feature>
<dbReference type="GO" id="GO:0006817">
    <property type="term" value="P:phosphate ion transport"/>
    <property type="evidence" value="ECO:0007669"/>
    <property type="project" value="UniProtKB-KW"/>
</dbReference>
<dbReference type="PANTHER" id="PTHR30425">
    <property type="entry name" value="PHOSPHATE TRANSPORT SYSTEM PERMEASE PROTEIN PST"/>
    <property type="match status" value="1"/>
</dbReference>
<keyword evidence="3 8" id="KW-0813">Transport</keyword>
<dbReference type="KEGG" id="chy:CHY_0784"/>
<dbReference type="EMBL" id="CP000141">
    <property type="protein sequence ID" value="ABB15073.1"/>
    <property type="molecule type" value="Genomic_DNA"/>
</dbReference>
<protein>
    <recommendedName>
        <fullName evidence="9">Phosphate transport system permease protein</fullName>
    </recommendedName>
</protein>
<comment type="subcellular location">
    <subcellularLocation>
        <location evidence="1 8">Cell membrane</location>
        <topology evidence="1 8">Multi-pass membrane protein</topology>
    </subcellularLocation>
</comment>
<dbReference type="PANTHER" id="PTHR30425:SF2">
    <property type="entry name" value="ABC TRANSPORTER PERMEASE PROTEIN YQGH-RELATED"/>
    <property type="match status" value="1"/>
</dbReference>
<keyword evidence="6 8" id="KW-1133">Transmembrane helix</keyword>
<feature type="transmembrane region" description="Helical" evidence="8">
    <location>
        <begin position="191"/>
        <end position="212"/>
    </location>
</feature>
<evidence type="ECO:0000256" key="8">
    <source>
        <dbReference type="RuleBase" id="RU363032"/>
    </source>
</evidence>
<reference evidence="11 12" key="1">
    <citation type="journal article" date="2005" name="PLoS Genet.">
        <title>Life in hot carbon monoxide: the complete genome sequence of Carboxydothermus hydrogenoformans Z-2901.</title>
        <authorList>
            <person name="Wu M."/>
            <person name="Ren Q."/>
            <person name="Durkin A.S."/>
            <person name="Daugherty S.C."/>
            <person name="Brinkac L.M."/>
            <person name="Dodson R.J."/>
            <person name="Madupu R."/>
            <person name="Sullivan S.A."/>
            <person name="Kolonay J.F."/>
            <person name="Haft D.H."/>
            <person name="Nelson W.C."/>
            <person name="Tallon L.J."/>
            <person name="Jones K.M."/>
            <person name="Ulrich L.E."/>
            <person name="Gonzalez J.M."/>
            <person name="Zhulin I.B."/>
            <person name="Robb F.T."/>
            <person name="Eisen J.A."/>
        </authorList>
    </citation>
    <scope>NUCLEOTIDE SEQUENCE [LARGE SCALE GENOMIC DNA]</scope>
    <source>
        <strain evidence="12">ATCC BAA-161 / DSM 6008 / Z-2901</strain>
    </source>
</reference>
<dbReference type="Proteomes" id="UP000002706">
    <property type="component" value="Chromosome"/>
</dbReference>
<dbReference type="FunCoup" id="Q3ADZ6">
    <property type="interactions" value="260"/>
</dbReference>
<dbReference type="eggNOG" id="COG0573">
    <property type="taxonomic scope" value="Bacteria"/>
</dbReference>
<dbReference type="GO" id="GO:0005315">
    <property type="term" value="F:phosphate transmembrane transporter activity"/>
    <property type="evidence" value="ECO:0007669"/>
    <property type="project" value="InterPro"/>
</dbReference>
<gene>
    <name evidence="11" type="ordered locus">CHY_0784</name>
</gene>
<dbReference type="AlphaFoldDB" id="Q3ADZ6"/>
<feature type="domain" description="ABC transmembrane type-1" evidence="10">
    <location>
        <begin position="67"/>
        <end position="278"/>
    </location>
</feature>
<keyword evidence="4 9" id="KW-1003">Cell membrane</keyword>
<feature type="transmembrane region" description="Helical" evidence="8">
    <location>
        <begin position="107"/>
        <end position="131"/>
    </location>
</feature>
<evidence type="ECO:0000256" key="6">
    <source>
        <dbReference type="ARBA" id="ARBA00022989"/>
    </source>
</evidence>